<evidence type="ECO:0000256" key="4">
    <source>
        <dbReference type="SAM" id="MobiDB-lite"/>
    </source>
</evidence>
<proteinExistence type="predicted"/>
<dbReference type="RefSeq" id="XP_009524365.1">
    <property type="nucleotide sequence ID" value="XM_009526070.1"/>
</dbReference>
<accession>G4Z5H0</accession>
<evidence type="ECO:0000256" key="1">
    <source>
        <dbReference type="ARBA" id="ARBA00022723"/>
    </source>
</evidence>
<evidence type="ECO:0000256" key="3">
    <source>
        <dbReference type="ARBA" id="ARBA00022833"/>
    </source>
</evidence>
<evidence type="ECO:0000313" key="6">
    <source>
        <dbReference type="EMBL" id="EGZ21648.1"/>
    </source>
</evidence>
<organism evidence="6 7">
    <name type="scientific">Phytophthora sojae (strain P6497)</name>
    <name type="common">Soybean stem and root rot agent</name>
    <name type="synonym">Phytophthora megasperma f. sp. glycines</name>
    <dbReference type="NCBI Taxonomy" id="1094619"/>
    <lineage>
        <taxon>Eukaryota</taxon>
        <taxon>Sar</taxon>
        <taxon>Stramenopiles</taxon>
        <taxon>Oomycota</taxon>
        <taxon>Peronosporomycetes</taxon>
        <taxon>Peronosporales</taxon>
        <taxon>Peronosporaceae</taxon>
        <taxon>Phytophthora</taxon>
    </lineage>
</organism>
<feature type="compositionally biased region" description="Polar residues" evidence="4">
    <location>
        <begin position="7"/>
        <end position="22"/>
    </location>
</feature>
<dbReference type="InterPro" id="IPR017907">
    <property type="entry name" value="Znf_RING_CS"/>
</dbReference>
<dbReference type="PROSITE" id="PS00518">
    <property type="entry name" value="ZF_RING_1"/>
    <property type="match status" value="1"/>
</dbReference>
<keyword evidence="3" id="KW-0862">Zinc</keyword>
<keyword evidence="5" id="KW-0472">Membrane</keyword>
<keyword evidence="5" id="KW-1133">Transmembrane helix</keyword>
<gene>
    <name evidence="6" type="ORF">PHYSODRAFT_313738</name>
</gene>
<dbReference type="SUPFAM" id="SSF57850">
    <property type="entry name" value="RING/U-box"/>
    <property type="match status" value="2"/>
</dbReference>
<dbReference type="GO" id="GO:0008270">
    <property type="term" value="F:zinc ion binding"/>
    <property type="evidence" value="ECO:0007669"/>
    <property type="project" value="UniProtKB-KW"/>
</dbReference>
<feature type="transmembrane region" description="Helical" evidence="5">
    <location>
        <begin position="80"/>
        <end position="103"/>
    </location>
</feature>
<keyword evidence="1" id="KW-0479">Metal-binding</keyword>
<keyword evidence="5" id="KW-0812">Transmembrane</keyword>
<dbReference type="KEGG" id="psoj:PHYSODRAFT_313738"/>
<dbReference type="InParanoid" id="G4Z5H0"/>
<keyword evidence="2" id="KW-0863">Zinc-finger</keyword>
<reference evidence="6 7" key="1">
    <citation type="journal article" date="2006" name="Science">
        <title>Phytophthora genome sequences uncover evolutionary origins and mechanisms of pathogenesis.</title>
        <authorList>
            <person name="Tyler B.M."/>
            <person name="Tripathy S."/>
            <person name="Zhang X."/>
            <person name="Dehal P."/>
            <person name="Jiang R.H."/>
            <person name="Aerts A."/>
            <person name="Arredondo F.D."/>
            <person name="Baxter L."/>
            <person name="Bensasson D."/>
            <person name="Beynon J.L."/>
            <person name="Chapman J."/>
            <person name="Damasceno C.M."/>
            <person name="Dorrance A.E."/>
            <person name="Dou D."/>
            <person name="Dickerman A.W."/>
            <person name="Dubchak I.L."/>
            <person name="Garbelotto M."/>
            <person name="Gijzen M."/>
            <person name="Gordon S.G."/>
            <person name="Govers F."/>
            <person name="Grunwald N.J."/>
            <person name="Huang W."/>
            <person name="Ivors K.L."/>
            <person name="Jones R.W."/>
            <person name="Kamoun S."/>
            <person name="Krampis K."/>
            <person name="Lamour K.H."/>
            <person name="Lee M.K."/>
            <person name="McDonald W.H."/>
            <person name="Medina M."/>
            <person name="Meijer H.J."/>
            <person name="Nordberg E.K."/>
            <person name="Maclean D.J."/>
            <person name="Ospina-Giraldo M.D."/>
            <person name="Morris P.F."/>
            <person name="Phuntumart V."/>
            <person name="Putnam N.H."/>
            <person name="Rash S."/>
            <person name="Rose J.K."/>
            <person name="Sakihama Y."/>
            <person name="Salamov A.A."/>
            <person name="Savidor A."/>
            <person name="Scheuring C.F."/>
            <person name="Smith B.M."/>
            <person name="Sobral B.W."/>
            <person name="Terry A."/>
            <person name="Torto-Alalibo T.A."/>
            <person name="Win J."/>
            <person name="Xu Z."/>
            <person name="Zhang H."/>
            <person name="Grigoriev I.V."/>
            <person name="Rokhsar D.S."/>
            <person name="Boore J.L."/>
        </authorList>
    </citation>
    <scope>NUCLEOTIDE SEQUENCE [LARGE SCALE GENOMIC DNA]</scope>
    <source>
        <strain evidence="6 7">P6497</strain>
    </source>
</reference>
<dbReference type="GeneID" id="20643646"/>
<protein>
    <recommendedName>
        <fullName evidence="8">RING-type domain-containing protein</fullName>
    </recommendedName>
</protein>
<feature type="transmembrane region" description="Helical" evidence="5">
    <location>
        <begin position="201"/>
        <end position="231"/>
    </location>
</feature>
<dbReference type="AlphaFoldDB" id="G4Z5H0"/>
<keyword evidence="7" id="KW-1185">Reference proteome</keyword>
<name>G4Z5H0_PHYSP</name>
<evidence type="ECO:0000256" key="2">
    <source>
        <dbReference type="ARBA" id="ARBA00022771"/>
    </source>
</evidence>
<dbReference type="CDD" id="cd20336">
    <property type="entry name" value="Rcat_RBR"/>
    <property type="match status" value="1"/>
</dbReference>
<dbReference type="Gene3D" id="1.20.120.1750">
    <property type="match status" value="1"/>
</dbReference>
<evidence type="ECO:0000313" key="7">
    <source>
        <dbReference type="Proteomes" id="UP000002640"/>
    </source>
</evidence>
<dbReference type="OMA" id="RFFCCET"/>
<dbReference type="STRING" id="1094619.G4Z5H0"/>
<feature type="transmembrane region" description="Helical" evidence="5">
    <location>
        <begin position="109"/>
        <end position="129"/>
    </location>
</feature>
<dbReference type="EMBL" id="JH159153">
    <property type="protein sequence ID" value="EGZ21648.1"/>
    <property type="molecule type" value="Genomic_DNA"/>
</dbReference>
<dbReference type="Proteomes" id="UP000002640">
    <property type="component" value="Unassembled WGS sequence"/>
</dbReference>
<feature type="region of interest" description="Disordered" evidence="4">
    <location>
        <begin position="1"/>
        <end position="22"/>
    </location>
</feature>
<evidence type="ECO:0000256" key="5">
    <source>
        <dbReference type="SAM" id="Phobius"/>
    </source>
</evidence>
<feature type="transmembrane region" description="Helical" evidence="5">
    <location>
        <begin position="251"/>
        <end position="271"/>
    </location>
</feature>
<sequence>MMFLSSPPRSASTPYGASDQFPPSQHMYQAVADFSPLYSHAQPQTLSSYRPRRRVTVVRRPAGCNLVRPCTLASQITRMLLFNGCSAALSVIGALVVWTGAALAVVTMPLFGCVVLVFRGLLHVVFYLCCTDAFIYNALAASAADCIDMDLAEWGPMTSSDELHPLLPIRVPPPLGGTRGQVFEPRPRFDRSLGSTSPRSVLATVYFGCFKVLVGAMQLLAVVLVVGVLGFLIGDKRVPVHLDGLTKQYPFAVYTTAFGLLLVALAMLHGVTRVSKVVTRFFCCETGLVTLSRCRHPVCFKCLSKACAEALKNATSATCWKCSKEIALDQVEIGLSHSEYAMYLVRRNKADPARADCASCAAKKNVCQLRVAPCGHHYCHPCLLRMCRLALGDRALVPLRCCKKELPHDYVRESLRGAADYAKYQKLMTEKDWKISDLTSDAEYTATVKAMGAKQCPGCGIGVQRDFGCVHMTCPNGHQFCYTCLQFWGSCNCPLIPEAEVRAILGE</sequence>
<evidence type="ECO:0008006" key="8">
    <source>
        <dbReference type="Google" id="ProtNLM"/>
    </source>
</evidence>